<feature type="region of interest" description="Disordered" evidence="1">
    <location>
        <begin position="890"/>
        <end position="916"/>
    </location>
</feature>
<feature type="compositionally biased region" description="Basic and acidic residues" evidence="1">
    <location>
        <begin position="560"/>
        <end position="574"/>
    </location>
</feature>
<sequence length="981" mass="105833">MSFNNTKLESFKRMFTMIIPPGVPGASAPRLPSYHMLRTTLLDELDSEVQKCVRPVLDTSRETGCTIMTDGWTNIRGQTLCNYLVGTEIGVVYVSTDVMRGKKDAIVLANAWLKRVKSMDVQLSDITAFVTDSAGVNVAAMEVFQKDESVKHIFWIPCVANIMDLILEDIGGIDWVASLISQARLVTRFFKRHGHAREVLEAHSTKTLLLPAETRFGTNVIMMERLVALWAALTDVVADDRWRETVWSTSKIRKDAAEVTAWLVVGDVAAVDEQVSEDVHVAMRVPLLGLGDSGRMVAFAGPACVGTRVTSCSTAHPATTTISLRREHMHPRVMIEVTLTTEAMTEAMVMTEVMAQGLGAVSYTHLDVYKRQGEGGGDGGRSGCRGDRVDERVDGDFMPRGRYVLKRLRHRGRLDDSIASPVRRRRVHIAIDTGARDMRQDPVVVSEDEMGDPSNETQRDPVHAEELASNTDVIVTEEDTGFRITHPRSPAPLVGTEEETEFGGPGPLRQAQTRCTPAGAPVHSTGAGSEDSEARREPPPHTSDGGLEEGEVAPTPTCGKDGEDERPPTDHHVGLDCPPDSLPPTDELFTMDSALASLPDISLLISPTLPVVAPPEPARRDDARRDRGFDEFGGDTILHPPESGTPAIFHVGAPWAVEQGLAEEVARNRCGGPHVAAQRSLEGSLEAASGDCLAQGGHGSQLLSDGVSSVHPPEEGPQQEPHRGPAETLEARPPGVIRSDGGEGVSEDTAQPGSADGGRSFRGGIERRGSSTAHPSIVRPSTHDVGDGHTDEPQPHLTGMRGIMCPPPSRPSAAHPAAHGQAAPSTLPTRSFYDGAGMDRRAGDIGQTSAYGPADVPAGARSIGNVDGTCHDSMRAYEEQHGRPIRAKTSDVNDTRTTTARLSRARNQGTGTRPDRCQLPQMDREGRREVTEWTKQVEVRRDEAARSSSTTTAPQPLTILMTPITSRGSVQRTEMTAEVVA</sequence>
<dbReference type="AlphaFoldDB" id="A0A388M3G5"/>
<feature type="compositionally biased region" description="Basic and acidic residues" evidence="1">
    <location>
        <begin position="781"/>
        <end position="794"/>
    </location>
</feature>
<dbReference type="Gramene" id="GBG89003">
    <property type="protein sequence ID" value="GBG89003"/>
    <property type="gene ID" value="CBR_g48613"/>
</dbReference>
<feature type="compositionally biased region" description="Polar residues" evidence="1">
    <location>
        <begin position="963"/>
        <end position="974"/>
    </location>
</feature>
<evidence type="ECO:0000313" key="4">
    <source>
        <dbReference type="Proteomes" id="UP000265515"/>
    </source>
</evidence>
<dbReference type="InterPro" id="IPR012337">
    <property type="entry name" value="RNaseH-like_sf"/>
</dbReference>
<feature type="compositionally biased region" description="Low complexity" evidence="1">
    <location>
        <begin position="895"/>
        <end position="906"/>
    </location>
</feature>
<dbReference type="Pfam" id="PF04937">
    <property type="entry name" value="DUF659"/>
    <property type="match status" value="1"/>
</dbReference>
<accession>A0A388M3G5</accession>
<protein>
    <recommendedName>
        <fullName evidence="2">DUF659 domain-containing protein</fullName>
    </recommendedName>
</protein>
<dbReference type="PANTHER" id="PTHR32166:SF123">
    <property type="entry name" value="BED-TYPE DOMAIN-CONTAINING PROTEIN"/>
    <property type="match status" value="1"/>
</dbReference>
<evidence type="ECO:0000259" key="2">
    <source>
        <dbReference type="Pfam" id="PF04937"/>
    </source>
</evidence>
<name>A0A388M3G5_CHABU</name>
<feature type="region of interest" description="Disordered" evidence="1">
    <location>
        <begin position="692"/>
        <end position="856"/>
    </location>
</feature>
<dbReference type="PANTHER" id="PTHR32166">
    <property type="entry name" value="OSJNBA0013A04.12 PROTEIN"/>
    <property type="match status" value="1"/>
</dbReference>
<feature type="domain" description="DUF659" evidence="2">
    <location>
        <begin position="32"/>
        <end position="186"/>
    </location>
</feature>
<dbReference type="EMBL" id="BFEA01000709">
    <property type="protein sequence ID" value="GBG89003.1"/>
    <property type="molecule type" value="Genomic_DNA"/>
</dbReference>
<dbReference type="InterPro" id="IPR007021">
    <property type="entry name" value="DUF659"/>
</dbReference>
<feature type="compositionally biased region" description="Polar residues" evidence="1">
    <location>
        <begin position="946"/>
        <end position="955"/>
    </location>
</feature>
<feature type="region of interest" description="Disordered" evidence="1">
    <location>
        <begin position="483"/>
        <end position="588"/>
    </location>
</feature>
<evidence type="ECO:0000256" key="1">
    <source>
        <dbReference type="SAM" id="MobiDB-lite"/>
    </source>
</evidence>
<dbReference type="Proteomes" id="UP000265515">
    <property type="component" value="Unassembled WGS sequence"/>
</dbReference>
<comment type="caution">
    <text evidence="3">The sequence shown here is derived from an EMBL/GenBank/DDBJ whole genome shotgun (WGS) entry which is preliminary data.</text>
</comment>
<dbReference type="SUPFAM" id="SSF53098">
    <property type="entry name" value="Ribonuclease H-like"/>
    <property type="match status" value="1"/>
</dbReference>
<reference evidence="3 4" key="1">
    <citation type="journal article" date="2018" name="Cell">
        <title>The Chara Genome: Secondary Complexity and Implications for Plant Terrestrialization.</title>
        <authorList>
            <person name="Nishiyama T."/>
            <person name="Sakayama H."/>
            <person name="Vries J.D."/>
            <person name="Buschmann H."/>
            <person name="Saint-Marcoux D."/>
            <person name="Ullrich K.K."/>
            <person name="Haas F.B."/>
            <person name="Vanderstraeten L."/>
            <person name="Becker D."/>
            <person name="Lang D."/>
            <person name="Vosolsobe S."/>
            <person name="Rombauts S."/>
            <person name="Wilhelmsson P.K.I."/>
            <person name="Janitza P."/>
            <person name="Kern R."/>
            <person name="Heyl A."/>
            <person name="Rumpler F."/>
            <person name="Villalobos L.I.A.C."/>
            <person name="Clay J.M."/>
            <person name="Skokan R."/>
            <person name="Toyoda A."/>
            <person name="Suzuki Y."/>
            <person name="Kagoshima H."/>
            <person name="Schijlen E."/>
            <person name="Tajeshwar N."/>
            <person name="Catarino B."/>
            <person name="Hetherington A.J."/>
            <person name="Saltykova A."/>
            <person name="Bonnot C."/>
            <person name="Breuninger H."/>
            <person name="Symeonidi A."/>
            <person name="Radhakrishnan G.V."/>
            <person name="Van Nieuwerburgh F."/>
            <person name="Deforce D."/>
            <person name="Chang C."/>
            <person name="Karol K.G."/>
            <person name="Hedrich R."/>
            <person name="Ulvskov P."/>
            <person name="Glockner G."/>
            <person name="Delwiche C.F."/>
            <person name="Petrasek J."/>
            <person name="Van de Peer Y."/>
            <person name="Friml J."/>
            <person name="Beilby M."/>
            <person name="Dolan L."/>
            <person name="Kohara Y."/>
            <person name="Sugano S."/>
            <person name="Fujiyama A."/>
            <person name="Delaux P.-M."/>
            <person name="Quint M."/>
            <person name="TheiBen G."/>
            <person name="Hagemann M."/>
            <person name="Harholt J."/>
            <person name="Dunand C."/>
            <person name="Zachgo S."/>
            <person name="Langdale J."/>
            <person name="Maumus F."/>
            <person name="Straeten D.V.D."/>
            <person name="Gould S.B."/>
            <person name="Rensing S.A."/>
        </authorList>
    </citation>
    <scope>NUCLEOTIDE SEQUENCE [LARGE SCALE GENOMIC DNA]</scope>
    <source>
        <strain evidence="3 4">S276</strain>
    </source>
</reference>
<evidence type="ECO:0000313" key="3">
    <source>
        <dbReference type="EMBL" id="GBG89003.1"/>
    </source>
</evidence>
<feature type="compositionally biased region" description="Low complexity" evidence="1">
    <location>
        <begin position="811"/>
        <end position="825"/>
    </location>
</feature>
<organism evidence="3 4">
    <name type="scientific">Chara braunii</name>
    <name type="common">Braun's stonewort</name>
    <dbReference type="NCBI Taxonomy" id="69332"/>
    <lineage>
        <taxon>Eukaryota</taxon>
        <taxon>Viridiplantae</taxon>
        <taxon>Streptophyta</taxon>
        <taxon>Charophyceae</taxon>
        <taxon>Charales</taxon>
        <taxon>Characeae</taxon>
        <taxon>Chara</taxon>
    </lineage>
</organism>
<feature type="region of interest" description="Disordered" evidence="1">
    <location>
        <begin position="445"/>
        <end position="465"/>
    </location>
</feature>
<keyword evidence="4" id="KW-1185">Reference proteome</keyword>
<proteinExistence type="predicted"/>
<gene>
    <name evidence="3" type="ORF">CBR_g48613</name>
</gene>
<feature type="region of interest" description="Disordered" evidence="1">
    <location>
        <begin position="940"/>
        <end position="981"/>
    </location>
</feature>